<reference evidence="8 9" key="3">
    <citation type="submission" date="2018-12" db="EMBL/GenBank/DDBJ databases">
        <title>G10K-VGP greater horseshoe bat female genome, primary haplotype.</title>
        <authorList>
            <person name="Teeling E."/>
            <person name="Myers G."/>
            <person name="Vernes S."/>
            <person name="Pippel M."/>
            <person name="Winkler S."/>
            <person name="Fedrigo O."/>
            <person name="Rhie A."/>
            <person name="Koren S."/>
            <person name="Phillippy A."/>
            <person name="Lewin H."/>
            <person name="Damas J."/>
            <person name="Howe K."/>
            <person name="Mountcastle J."/>
            <person name="Jarvis E.D."/>
        </authorList>
    </citation>
    <scope>NUCLEOTIDE SEQUENCE [LARGE SCALE GENOMIC DNA]</scope>
</reference>
<feature type="domain" description="HMG box" evidence="6">
    <location>
        <begin position="89"/>
        <end position="157"/>
    </location>
</feature>
<evidence type="ECO:0000313" key="10">
    <source>
        <dbReference type="Proteomes" id="UP000585614"/>
    </source>
</evidence>
<dbReference type="SUPFAM" id="SSF47095">
    <property type="entry name" value="HMG-box"/>
    <property type="match status" value="1"/>
</dbReference>
<evidence type="ECO:0000313" key="7">
    <source>
        <dbReference type="EMBL" id="KAF6371989.1"/>
    </source>
</evidence>
<dbReference type="GO" id="GO:0003677">
    <property type="term" value="F:DNA binding"/>
    <property type="evidence" value="ECO:0007669"/>
    <property type="project" value="UniProtKB-UniRule"/>
</dbReference>
<keyword evidence="9" id="KW-1185">Reference proteome</keyword>
<reference evidence="8" key="5">
    <citation type="submission" date="2025-05" db="UniProtKB">
        <authorList>
            <consortium name="Ensembl"/>
        </authorList>
    </citation>
    <scope>IDENTIFICATION</scope>
</reference>
<evidence type="ECO:0000256" key="4">
    <source>
        <dbReference type="SAM" id="Coils"/>
    </source>
</evidence>
<feature type="compositionally biased region" description="Basic residues" evidence="5">
    <location>
        <begin position="67"/>
        <end position="82"/>
    </location>
</feature>
<dbReference type="GO" id="GO:0010468">
    <property type="term" value="P:regulation of gene expression"/>
    <property type="evidence" value="ECO:0007669"/>
    <property type="project" value="TreeGrafter"/>
</dbReference>
<dbReference type="Proteomes" id="UP000585614">
    <property type="component" value="Unassembled WGS sequence"/>
</dbReference>
<dbReference type="InterPro" id="IPR009071">
    <property type="entry name" value="HMG_box_dom"/>
</dbReference>
<evidence type="ECO:0000259" key="6">
    <source>
        <dbReference type="PROSITE" id="PS50118"/>
    </source>
</evidence>
<accession>A0A671EBS4</accession>
<dbReference type="InterPro" id="IPR051965">
    <property type="entry name" value="ChromReg_NeuronalGeneExpr"/>
</dbReference>
<reference evidence="7 10" key="4">
    <citation type="journal article" date="2020" name="Nature">
        <title>Six reference-quality genomes reveal evolution of bat adaptations.</title>
        <authorList>
            <person name="Jebb D."/>
            <person name="Huang Z."/>
            <person name="Pippel M."/>
            <person name="Hughes G.M."/>
            <person name="Lavrichenko K."/>
            <person name="Devanna P."/>
            <person name="Winkler S."/>
            <person name="Jermiin L.S."/>
            <person name="Skirmuntt E.C."/>
            <person name="Katzourakis A."/>
            <person name="Burkitt-Gray L."/>
            <person name="Ray D.A."/>
            <person name="Sullivan K.A.M."/>
            <person name="Roscito J.G."/>
            <person name="Kirilenko B.M."/>
            <person name="Davalos L.M."/>
            <person name="Corthals A.P."/>
            <person name="Power M.L."/>
            <person name="Jones G."/>
            <person name="Ransome R.D."/>
            <person name="Dechmann D.K.N."/>
            <person name="Locatelli A.G."/>
            <person name="Puechmaille S.J."/>
            <person name="Fedrigo O."/>
            <person name="Jarvis E.D."/>
            <person name="Hiller M."/>
            <person name="Vernes S.C."/>
            <person name="Myers E.W."/>
            <person name="Teeling E.C."/>
        </authorList>
    </citation>
    <scope>NUCLEOTIDE SEQUENCE [LARGE SCALE GENOMIC DNA]</scope>
    <source>
        <strain evidence="7">MRhiFer1</strain>
        <tissue evidence="7">Lung</tissue>
    </source>
</reference>
<dbReference type="GO" id="GO:0005634">
    <property type="term" value="C:nucleus"/>
    <property type="evidence" value="ECO:0007669"/>
    <property type="project" value="UniProtKB-UniRule"/>
</dbReference>
<dbReference type="InterPro" id="IPR036910">
    <property type="entry name" value="HMG_box_dom_sf"/>
</dbReference>
<reference evidence="8 9" key="1">
    <citation type="journal article" date="2015" name="Annu Rev Anim Biosci">
        <title>The Genome 10K Project: a way forward.</title>
        <authorList>
            <person name="Koepfli K.P."/>
            <person name="Paten B."/>
            <person name="O'Brien S.J."/>
            <person name="Koepfli K.P."/>
            <person name="Paten B."/>
            <person name="Antunes A."/>
            <person name="Belov K."/>
            <person name="Bustamante C."/>
            <person name="Castoe T.A."/>
            <person name="Clawson H."/>
            <person name="Crawford A.J."/>
            <person name="Diekhans M."/>
            <person name="Distel D."/>
            <person name="Durbin R."/>
            <person name="Earl D."/>
            <person name="Fujita M.K."/>
            <person name="Gamble T."/>
            <person name="Georges A."/>
            <person name="Gemmell N."/>
            <person name="Gilbert M.T."/>
            <person name="Graves J.M."/>
            <person name="Green R.E."/>
            <person name="Hickey G."/>
            <person name="Jarvis E.D."/>
            <person name="Johnson W."/>
            <person name="Komissarov A."/>
            <person name="Korf I."/>
            <person name="Kuhn R."/>
            <person name="Larkin D.M."/>
            <person name="Lewin H."/>
            <person name="Lopez J.V."/>
            <person name="Ma J."/>
            <person name="Marques-Bonet T."/>
            <person name="Miller W."/>
            <person name="Murphy R."/>
            <person name="Pevzner P."/>
            <person name="Shapiro B."/>
            <person name="Steiner C."/>
            <person name="Tamazian G."/>
            <person name="Venkatesh B."/>
            <person name="Wang J."/>
            <person name="Wayne R."/>
            <person name="Wiley E."/>
            <person name="Yang H."/>
            <person name="Zhang G."/>
            <person name="Haussler D."/>
            <person name="Ryder O."/>
            <person name="O'Brien S.J."/>
        </authorList>
    </citation>
    <scope>NUCLEOTIDE SEQUENCE</scope>
</reference>
<evidence type="ECO:0000313" key="9">
    <source>
        <dbReference type="Proteomes" id="UP000472240"/>
    </source>
</evidence>
<dbReference type="InterPro" id="IPR036236">
    <property type="entry name" value="Znf_C2H2_sf"/>
</dbReference>
<keyword evidence="2 3" id="KW-0539">Nucleus</keyword>
<dbReference type="PANTHER" id="PTHR46040:SF4">
    <property type="entry name" value="HMG BOX DOMAIN-CONTAINING PROTEIN"/>
    <property type="match status" value="1"/>
</dbReference>
<reference evidence="8 9" key="2">
    <citation type="journal article" date="2018" name="Annu Rev Anim Biosci">
        <title>Bat Biology, Genomes, and the Bat1K Project: To Generate Chromosome-Level Genomes for All Living Bat Species.</title>
        <authorList>
            <person name="Teeling E.C."/>
            <person name="Vernes S.C."/>
            <person name="Davalos L.M."/>
            <person name="Ray D.A."/>
            <person name="Gilbert M.T.P."/>
            <person name="Myers E."/>
        </authorList>
    </citation>
    <scope>NUCLEOTIDE SEQUENCE</scope>
</reference>
<dbReference type="CDD" id="cd21980">
    <property type="entry name" value="HMG-box_HMG20"/>
    <property type="match status" value="1"/>
</dbReference>
<keyword evidence="1 3" id="KW-0238">DNA-binding</keyword>
<dbReference type="PANTHER" id="PTHR46040">
    <property type="entry name" value="HIGH MOBILITY GROUP PROTEIN 2"/>
    <property type="match status" value="1"/>
</dbReference>
<evidence type="ECO:0000256" key="5">
    <source>
        <dbReference type="SAM" id="MobiDB-lite"/>
    </source>
</evidence>
<dbReference type="GeneID" id="117021946"/>
<name>A0A671EBS4_RHIFE</name>
<dbReference type="Pfam" id="PF00505">
    <property type="entry name" value="HMG_box"/>
    <property type="match status" value="1"/>
</dbReference>
<dbReference type="Gene3D" id="1.10.30.10">
    <property type="entry name" value="High mobility group box domain"/>
    <property type="match status" value="1"/>
</dbReference>
<keyword evidence="4" id="KW-0175">Coiled coil</keyword>
<dbReference type="Proteomes" id="UP000472240">
    <property type="component" value="Chromosome 5"/>
</dbReference>
<gene>
    <name evidence="8" type="primary">LOC117021946</name>
    <name evidence="7" type="ORF">mRhiFer1_009729</name>
</gene>
<dbReference type="EMBL" id="JACAGC010000004">
    <property type="protein sequence ID" value="KAF6371989.1"/>
    <property type="molecule type" value="Genomic_DNA"/>
</dbReference>
<dbReference type="SUPFAM" id="SSF57667">
    <property type="entry name" value="beta-beta-alpha zinc fingers"/>
    <property type="match status" value="1"/>
</dbReference>
<dbReference type="RefSeq" id="XP_032961258.1">
    <property type="nucleotide sequence ID" value="XM_033105367.1"/>
</dbReference>
<feature type="DNA-binding region" description="HMG box" evidence="3">
    <location>
        <begin position="89"/>
        <end position="157"/>
    </location>
</feature>
<feature type="region of interest" description="Disordered" evidence="5">
    <location>
        <begin position="53"/>
        <end position="91"/>
    </location>
</feature>
<dbReference type="Ensembl" id="ENSRFET00010008780.1">
    <property type="protein sequence ID" value="ENSRFEP00010007982.1"/>
    <property type="gene ID" value="ENSRFEG00010005445.1"/>
</dbReference>
<dbReference type="OMA" id="HVMLANQ"/>
<evidence type="ECO:0000256" key="1">
    <source>
        <dbReference type="ARBA" id="ARBA00023125"/>
    </source>
</evidence>
<proteinExistence type="predicted"/>
<evidence type="ECO:0000256" key="2">
    <source>
        <dbReference type="ARBA" id="ARBA00023242"/>
    </source>
</evidence>
<evidence type="ECO:0000313" key="8">
    <source>
        <dbReference type="Ensembl" id="ENSRFEP00010007982.1"/>
    </source>
</evidence>
<protein>
    <recommendedName>
        <fullName evidence="6">HMG box domain-containing protein</fullName>
    </recommendedName>
</protein>
<dbReference type="SMART" id="SM00398">
    <property type="entry name" value="HMG"/>
    <property type="match status" value="1"/>
</dbReference>
<evidence type="ECO:0000256" key="3">
    <source>
        <dbReference type="PROSITE-ProRule" id="PRU00267"/>
    </source>
</evidence>
<sequence length="377" mass="42640">MARGGAAGSSAGALVPAEFPLPPPHGTSRLPGHSVIHTLRRDLAPLPMQHIELANRGNPEEQDTEKPKKRKGGWPKGKKRKPPRDLSVPRAPTTGYVIFLNEQRSQLRAKHPELPFTEITKMLAAQWAQLSQEKKQRYIYEADEDKQRYIRELQTYQSSEAYRAFLRRQAAHKTQGLCGTGTPGSESESKGLDFLAIDGHGNKDLYCQTCRQFFSSLHNKKEHLLGKQHLQTLTGEFEKDSAQCLKHLGPLEEEEGQNLKQGDSEEKAECPDLPQLGALIPEKTFASLDLCFLQEFIFKLLKIKEYELRELRKTLERAQAKQMALQRQLAEFQNQQQRLEVELAGLKTYGLILAQELENLNVVVMLSHFGLQVVDTA</sequence>
<dbReference type="AlphaFoldDB" id="A0A671EBS4"/>
<feature type="region of interest" description="Disordered" evidence="5">
    <location>
        <begin position="1"/>
        <end position="32"/>
    </location>
</feature>
<organism evidence="8 9">
    <name type="scientific">Rhinolophus ferrumequinum</name>
    <name type="common">Greater horseshoe bat</name>
    <dbReference type="NCBI Taxonomy" id="59479"/>
    <lineage>
        <taxon>Eukaryota</taxon>
        <taxon>Metazoa</taxon>
        <taxon>Chordata</taxon>
        <taxon>Craniata</taxon>
        <taxon>Vertebrata</taxon>
        <taxon>Euteleostomi</taxon>
        <taxon>Mammalia</taxon>
        <taxon>Eutheria</taxon>
        <taxon>Laurasiatheria</taxon>
        <taxon>Chiroptera</taxon>
        <taxon>Yinpterochiroptera</taxon>
        <taxon>Rhinolophoidea</taxon>
        <taxon>Rhinolophidae</taxon>
        <taxon>Rhinolophinae</taxon>
        <taxon>Rhinolophus</taxon>
    </lineage>
</organism>
<dbReference type="PROSITE" id="PS50118">
    <property type="entry name" value="HMG_BOX_2"/>
    <property type="match status" value="1"/>
</dbReference>
<dbReference type="GeneTree" id="ENSGT00940000166785"/>
<feature type="coiled-coil region" evidence="4">
    <location>
        <begin position="301"/>
        <end position="349"/>
    </location>
</feature>